<sequence length="95" mass="10085">MCGSVMGDLLIQRWEMMDVGRRERCEVTMGRRRLRSDDSASSVLSCVVRSNDSAAACTSSALLSDDSTTPCTVSPSDLATHLVLCIASLGGTISL</sequence>
<reference evidence="1" key="1">
    <citation type="submission" date="2021-01" db="UniProtKB">
        <authorList>
            <consortium name="EnsemblPlants"/>
        </authorList>
    </citation>
    <scope>IDENTIFICATION</scope>
</reference>
<dbReference type="EnsemblPlants" id="Kaladp0102s0015.1.v1.1">
    <property type="protein sequence ID" value="Kaladp0102s0015.1.v1.1.CDS.1"/>
    <property type="gene ID" value="Kaladp0102s0015.v1.1"/>
</dbReference>
<dbReference type="AlphaFoldDB" id="A0A7N0V6P2"/>
<protein>
    <submittedName>
        <fullName evidence="1">Uncharacterized protein</fullName>
    </submittedName>
</protein>
<accession>A0A7N0V6P2</accession>
<dbReference type="Gramene" id="Kaladp0102s0015.1.v1.1">
    <property type="protein sequence ID" value="Kaladp0102s0015.1.v1.1.CDS.1"/>
    <property type="gene ID" value="Kaladp0102s0015.v1.1"/>
</dbReference>
<keyword evidence="2" id="KW-1185">Reference proteome</keyword>
<proteinExistence type="predicted"/>
<evidence type="ECO:0000313" key="1">
    <source>
        <dbReference type="EnsemblPlants" id="Kaladp0102s0015.1.v1.1.CDS.1"/>
    </source>
</evidence>
<dbReference type="Proteomes" id="UP000594263">
    <property type="component" value="Unplaced"/>
</dbReference>
<evidence type="ECO:0000313" key="2">
    <source>
        <dbReference type="Proteomes" id="UP000594263"/>
    </source>
</evidence>
<name>A0A7N0V6P2_KALFE</name>
<organism evidence="1 2">
    <name type="scientific">Kalanchoe fedtschenkoi</name>
    <name type="common">Lavender scallops</name>
    <name type="synonym">South American air plant</name>
    <dbReference type="NCBI Taxonomy" id="63787"/>
    <lineage>
        <taxon>Eukaryota</taxon>
        <taxon>Viridiplantae</taxon>
        <taxon>Streptophyta</taxon>
        <taxon>Embryophyta</taxon>
        <taxon>Tracheophyta</taxon>
        <taxon>Spermatophyta</taxon>
        <taxon>Magnoliopsida</taxon>
        <taxon>eudicotyledons</taxon>
        <taxon>Gunneridae</taxon>
        <taxon>Pentapetalae</taxon>
        <taxon>Saxifragales</taxon>
        <taxon>Crassulaceae</taxon>
        <taxon>Kalanchoe</taxon>
    </lineage>
</organism>